<dbReference type="Proteomes" id="UP000023152">
    <property type="component" value="Unassembled WGS sequence"/>
</dbReference>
<comment type="caution">
    <text evidence="1">The sequence shown here is derived from an EMBL/GenBank/DDBJ whole genome shotgun (WGS) entry which is preliminary data.</text>
</comment>
<dbReference type="AlphaFoldDB" id="X6NDG7"/>
<proteinExistence type="predicted"/>
<accession>X6NDG7</accession>
<reference evidence="1 2" key="1">
    <citation type="journal article" date="2013" name="Curr. Biol.">
        <title>The Genome of the Foraminiferan Reticulomyxa filosa.</title>
        <authorList>
            <person name="Glockner G."/>
            <person name="Hulsmann N."/>
            <person name="Schleicher M."/>
            <person name="Noegel A.A."/>
            <person name="Eichinger L."/>
            <person name="Gallinger C."/>
            <person name="Pawlowski J."/>
            <person name="Sierra R."/>
            <person name="Euteneuer U."/>
            <person name="Pillet L."/>
            <person name="Moustafa A."/>
            <person name="Platzer M."/>
            <person name="Groth M."/>
            <person name="Szafranski K."/>
            <person name="Schliwa M."/>
        </authorList>
    </citation>
    <scope>NUCLEOTIDE SEQUENCE [LARGE SCALE GENOMIC DNA]</scope>
</reference>
<name>X6NDG7_RETFI</name>
<gene>
    <name evidence="1" type="ORF">RFI_13366</name>
</gene>
<evidence type="ECO:0000313" key="1">
    <source>
        <dbReference type="EMBL" id="ETO23809.1"/>
    </source>
</evidence>
<feature type="non-terminal residue" evidence="1">
    <location>
        <position position="1"/>
    </location>
</feature>
<protein>
    <submittedName>
        <fullName evidence="1">Uncharacterized protein</fullName>
    </submittedName>
</protein>
<organism evidence="1 2">
    <name type="scientific">Reticulomyxa filosa</name>
    <dbReference type="NCBI Taxonomy" id="46433"/>
    <lineage>
        <taxon>Eukaryota</taxon>
        <taxon>Sar</taxon>
        <taxon>Rhizaria</taxon>
        <taxon>Retaria</taxon>
        <taxon>Foraminifera</taxon>
        <taxon>Monothalamids</taxon>
        <taxon>Reticulomyxidae</taxon>
        <taxon>Reticulomyxa</taxon>
    </lineage>
</organism>
<sequence>KVVKLGSKKDNKSLFRTPLIQNKQFNIEHIYDEPIVWIGCDPYNSATSYHRVETFQDTSFSSDSDTLHARISNEFQAAVPINMTTKKDARTPQQQQKKSDVDAKQASTYVRITDTPNLLLIDNSSLNTSETNSKISIPSLAKHCNVLPYCVWKFEPVLRPETSVAGRVVLAVKNMHTGKYLRIRKFNPSDDRVDGDDDVVIDCNGDVANISCHFVVLPVVRLQSLQYASLIFFFF</sequence>
<evidence type="ECO:0000313" key="2">
    <source>
        <dbReference type="Proteomes" id="UP000023152"/>
    </source>
</evidence>
<keyword evidence="2" id="KW-1185">Reference proteome</keyword>
<dbReference type="EMBL" id="ASPP01009689">
    <property type="protein sequence ID" value="ETO23809.1"/>
    <property type="molecule type" value="Genomic_DNA"/>
</dbReference>